<keyword evidence="2 6" id="KW-0808">Transferase</keyword>
<comment type="similarity">
    <text evidence="6">Belongs to the anti-sigma-factor family.</text>
</comment>
<dbReference type="CDD" id="cd16936">
    <property type="entry name" value="HATPase_RsbW-like"/>
    <property type="match status" value="1"/>
</dbReference>
<evidence type="ECO:0000256" key="3">
    <source>
        <dbReference type="ARBA" id="ARBA00022741"/>
    </source>
</evidence>
<dbReference type="InterPro" id="IPR050267">
    <property type="entry name" value="Anti-sigma-factor_SerPK"/>
</dbReference>
<organism evidence="8 9">
    <name type="scientific">Salisediminibacterium beveridgei</name>
    <dbReference type="NCBI Taxonomy" id="632773"/>
    <lineage>
        <taxon>Bacteria</taxon>
        <taxon>Bacillati</taxon>
        <taxon>Bacillota</taxon>
        <taxon>Bacilli</taxon>
        <taxon>Bacillales</taxon>
        <taxon>Bacillaceae</taxon>
        <taxon>Salisediminibacterium</taxon>
    </lineage>
</organism>
<keyword evidence="3 6" id="KW-0547">Nucleotide-binding</keyword>
<dbReference type="GO" id="GO:0106310">
    <property type="term" value="F:protein serine kinase activity"/>
    <property type="evidence" value="ECO:0007669"/>
    <property type="project" value="RHEA"/>
</dbReference>
<dbReference type="Gene3D" id="3.30.565.10">
    <property type="entry name" value="Histidine kinase-like ATPase, C-terminal domain"/>
    <property type="match status" value="1"/>
</dbReference>
<evidence type="ECO:0000256" key="6">
    <source>
        <dbReference type="HAMAP-Rule" id="MF_00638"/>
    </source>
</evidence>
<keyword evidence="5 6" id="KW-0067">ATP-binding</keyword>
<dbReference type="GO" id="GO:0005524">
    <property type="term" value="F:ATP binding"/>
    <property type="evidence" value="ECO:0007669"/>
    <property type="project" value="UniProtKB-KW"/>
</dbReference>
<dbReference type="EC" id="2.7.11.1" evidence="6"/>
<reference evidence="8 9" key="1">
    <citation type="submission" date="2015-08" db="EMBL/GenBank/DDBJ databases">
        <title>The complete genome sequence of Bacillus beveridgei MLTeJB.</title>
        <authorList>
            <person name="Hanson T.E."/>
            <person name="Mesa C."/>
            <person name="Basesman S.M."/>
            <person name="Oremland R.S."/>
        </authorList>
    </citation>
    <scope>NUCLEOTIDE SEQUENCE [LARGE SCALE GENOMIC DNA]</scope>
    <source>
        <strain evidence="8 9">MLTeJB</strain>
    </source>
</reference>
<dbReference type="NCBIfam" id="NF003144">
    <property type="entry name" value="PRK04069.1"/>
    <property type="match status" value="1"/>
</dbReference>
<evidence type="ECO:0000313" key="8">
    <source>
        <dbReference type="EMBL" id="AOM84130.1"/>
    </source>
</evidence>
<name>A0A1D7QYQ1_9BACI</name>
<keyword evidence="4 6" id="KW-0418">Kinase</keyword>
<dbReference type="InterPro" id="IPR036890">
    <property type="entry name" value="HATPase_C_sf"/>
</dbReference>
<dbReference type="PANTHER" id="PTHR35526:SF9">
    <property type="entry name" value="SERINE-PROTEIN KINASE RSBW"/>
    <property type="match status" value="1"/>
</dbReference>
<dbReference type="EMBL" id="CP012502">
    <property type="protein sequence ID" value="AOM84130.1"/>
    <property type="molecule type" value="Genomic_DNA"/>
</dbReference>
<dbReference type="STRING" id="632773.BBEV_2805"/>
<comment type="catalytic activity">
    <reaction evidence="6">
        <text>L-seryl-[protein] + ATP = O-phospho-L-seryl-[protein] + ADP + H(+)</text>
        <dbReference type="Rhea" id="RHEA:17989"/>
        <dbReference type="Rhea" id="RHEA-COMP:9863"/>
        <dbReference type="Rhea" id="RHEA-COMP:11604"/>
        <dbReference type="ChEBI" id="CHEBI:15378"/>
        <dbReference type="ChEBI" id="CHEBI:29999"/>
        <dbReference type="ChEBI" id="CHEBI:30616"/>
        <dbReference type="ChEBI" id="CHEBI:83421"/>
        <dbReference type="ChEBI" id="CHEBI:456216"/>
        <dbReference type="EC" id="2.7.11.1"/>
    </reaction>
</comment>
<dbReference type="PATRIC" id="fig|632773.3.peg.2937"/>
<evidence type="ECO:0000256" key="1">
    <source>
        <dbReference type="ARBA" id="ARBA00022527"/>
    </source>
</evidence>
<dbReference type="AlphaFoldDB" id="A0A1D7QYQ1"/>
<dbReference type="GO" id="GO:0004674">
    <property type="term" value="F:protein serine/threonine kinase activity"/>
    <property type="evidence" value="ECO:0007669"/>
    <property type="project" value="UniProtKB-KW"/>
</dbReference>
<dbReference type="InterPro" id="IPR003594">
    <property type="entry name" value="HATPase_dom"/>
</dbReference>
<dbReference type="KEGG" id="bbev:BBEV_2805"/>
<dbReference type="InterPro" id="IPR010193">
    <property type="entry name" value="RsbW"/>
</dbReference>
<comment type="function">
    <text evidence="6">Negative regulator of sigma-B activity. Phosphorylates and inactivates its specific antagonist protein, RsbV. Upon phosphorylation of RsbV, RsbW is released and binds to sigma-B, thereby blocking its ability to form an RNA polymerase holoenzyme (E-sigma-B).</text>
</comment>
<dbReference type="SUPFAM" id="SSF55874">
    <property type="entry name" value="ATPase domain of HSP90 chaperone/DNA topoisomerase II/histidine kinase"/>
    <property type="match status" value="1"/>
</dbReference>
<dbReference type="Pfam" id="PF13581">
    <property type="entry name" value="HATPase_c_2"/>
    <property type="match status" value="1"/>
</dbReference>
<dbReference type="HAMAP" id="MF_00638">
    <property type="entry name" value="Anti_sigma_B"/>
    <property type="match status" value="1"/>
</dbReference>
<sequence length="166" mass="18204">MSKVADCIEMSVPAKAEYVGVVRLTASGVANRLGYSYDDIEDIKLAVAEACNNVVNHAYSQDGTTEGRNDIHLEFTVYDDRVQLIVADRGGAVDLDFLKKKRGPLNASQAIEDLKEGGLGLFLIETLMDEVDIQGNEGVVIVMTKFLKRVEVEPGDDRTSQEIPKQ</sequence>
<protein>
    <recommendedName>
        <fullName evidence="6">Serine-protein kinase RsbW</fullName>
        <ecNumber evidence="6">2.7.11.1</ecNumber>
    </recommendedName>
    <alternativeName>
        <fullName evidence="6">Anti-sigma-B factor</fullName>
    </alternativeName>
    <alternativeName>
        <fullName evidence="6">Sigma-B negative effector RsbW</fullName>
    </alternativeName>
</protein>
<evidence type="ECO:0000256" key="2">
    <source>
        <dbReference type="ARBA" id="ARBA00022679"/>
    </source>
</evidence>
<dbReference type="NCBIfam" id="TIGR01924">
    <property type="entry name" value="rsbW_low_gc"/>
    <property type="match status" value="1"/>
</dbReference>
<evidence type="ECO:0000256" key="5">
    <source>
        <dbReference type="ARBA" id="ARBA00022840"/>
    </source>
</evidence>
<dbReference type="OrthoDB" id="9798941at2"/>
<proteinExistence type="inferred from homology"/>
<evidence type="ECO:0000256" key="4">
    <source>
        <dbReference type="ARBA" id="ARBA00022777"/>
    </source>
</evidence>
<feature type="domain" description="Histidine kinase/HSP90-like ATPase" evidence="7">
    <location>
        <begin position="12"/>
        <end position="145"/>
    </location>
</feature>
<keyword evidence="1 6" id="KW-0723">Serine/threonine-protein kinase</keyword>
<dbReference type="RefSeq" id="WP_069366038.1">
    <property type="nucleotide sequence ID" value="NZ_CP012502.1"/>
</dbReference>
<gene>
    <name evidence="6 8" type="primary">rsbW</name>
    <name evidence="8" type="ORF">BBEV_2805</name>
</gene>
<comment type="catalytic activity">
    <reaction evidence="6">
        <text>L-threonyl-[protein] + ATP = O-phospho-L-threonyl-[protein] + ADP + H(+)</text>
        <dbReference type="Rhea" id="RHEA:46608"/>
        <dbReference type="Rhea" id="RHEA-COMP:11060"/>
        <dbReference type="Rhea" id="RHEA-COMP:11605"/>
        <dbReference type="ChEBI" id="CHEBI:15378"/>
        <dbReference type="ChEBI" id="CHEBI:30013"/>
        <dbReference type="ChEBI" id="CHEBI:30616"/>
        <dbReference type="ChEBI" id="CHEBI:61977"/>
        <dbReference type="ChEBI" id="CHEBI:456216"/>
        <dbReference type="EC" id="2.7.11.1"/>
    </reaction>
</comment>
<dbReference type="GO" id="GO:0016989">
    <property type="term" value="F:sigma factor antagonist activity"/>
    <property type="evidence" value="ECO:0007669"/>
    <property type="project" value="InterPro"/>
</dbReference>
<evidence type="ECO:0000259" key="7">
    <source>
        <dbReference type="Pfam" id="PF13581"/>
    </source>
</evidence>
<evidence type="ECO:0000313" key="9">
    <source>
        <dbReference type="Proteomes" id="UP000094463"/>
    </source>
</evidence>
<keyword evidence="9" id="KW-1185">Reference proteome</keyword>
<accession>A0A1D7QYQ1</accession>
<dbReference type="Proteomes" id="UP000094463">
    <property type="component" value="Chromosome"/>
</dbReference>
<dbReference type="PANTHER" id="PTHR35526">
    <property type="entry name" value="ANTI-SIGMA-F FACTOR RSBW-RELATED"/>
    <property type="match status" value="1"/>
</dbReference>